<keyword evidence="3" id="KW-1185">Reference proteome</keyword>
<sequence length="248" mass="24902">MSADWPYGVDRTTAERLLGGDVTNPHAGPDALVRLLAATRAQAQPGEWAGEEAAMDAFRTAHLGPGLQPRRRSMLETALAKLLTLKVAGAAAVAVVATGGVALAAANGVLPNPMSGNANVQPSPHATGKSSEQAGKPSAEAKVAASPSPSLVGLCRAYKAGAGDNPGKALENPAFGVLITTAGDKEKVAAYCDTLLAQKDTKTTPTARPTEARPSHTAGKPDSAPTSVPSKPAGGGHPTATPTARPTS</sequence>
<evidence type="ECO:0000256" key="1">
    <source>
        <dbReference type="SAM" id="MobiDB-lite"/>
    </source>
</evidence>
<feature type="region of interest" description="Disordered" evidence="1">
    <location>
        <begin position="115"/>
        <end position="146"/>
    </location>
</feature>
<dbReference type="AlphaFoldDB" id="A0A1C6R8R8"/>
<feature type="region of interest" description="Disordered" evidence="1">
    <location>
        <begin position="200"/>
        <end position="248"/>
    </location>
</feature>
<gene>
    <name evidence="2" type="ORF">GA0070624_0149</name>
</gene>
<dbReference type="RefSeq" id="WP_141714910.1">
    <property type="nucleotide sequence ID" value="NZ_FMHV01000002.1"/>
</dbReference>
<proteinExistence type="predicted"/>
<protein>
    <submittedName>
        <fullName evidence="2">Uncharacterized protein</fullName>
    </submittedName>
</protein>
<name>A0A1C6R8R8_9ACTN</name>
<dbReference type="EMBL" id="FMHV01000002">
    <property type="protein sequence ID" value="SCL13494.1"/>
    <property type="molecule type" value="Genomic_DNA"/>
</dbReference>
<dbReference type="OrthoDB" id="3405601at2"/>
<organism evidence="2 3">
    <name type="scientific">Micromonospora rhizosphaerae</name>
    <dbReference type="NCBI Taxonomy" id="568872"/>
    <lineage>
        <taxon>Bacteria</taxon>
        <taxon>Bacillati</taxon>
        <taxon>Actinomycetota</taxon>
        <taxon>Actinomycetes</taxon>
        <taxon>Micromonosporales</taxon>
        <taxon>Micromonosporaceae</taxon>
        <taxon>Micromonospora</taxon>
    </lineage>
</organism>
<accession>A0A1C6R8R8</accession>
<evidence type="ECO:0000313" key="2">
    <source>
        <dbReference type="EMBL" id="SCL13494.1"/>
    </source>
</evidence>
<dbReference type="Proteomes" id="UP000199413">
    <property type="component" value="Unassembled WGS sequence"/>
</dbReference>
<dbReference type="STRING" id="568872.GA0070624_0149"/>
<evidence type="ECO:0000313" key="3">
    <source>
        <dbReference type="Proteomes" id="UP000199413"/>
    </source>
</evidence>
<reference evidence="3" key="1">
    <citation type="submission" date="2016-06" db="EMBL/GenBank/DDBJ databases">
        <authorList>
            <person name="Varghese N."/>
            <person name="Submissions Spin"/>
        </authorList>
    </citation>
    <scope>NUCLEOTIDE SEQUENCE [LARGE SCALE GENOMIC DNA]</scope>
    <source>
        <strain evidence="3">DSM 45431</strain>
    </source>
</reference>
<feature type="compositionally biased region" description="Polar residues" evidence="1">
    <location>
        <begin position="115"/>
        <end position="133"/>
    </location>
</feature>